<name>A0A1I2GU49_9BACT</name>
<dbReference type="STRING" id="662367.SAMN05216167_13516"/>
<feature type="domain" description="Antitoxin Xre/MbcA/ParS-like toxin-binding" evidence="1">
    <location>
        <begin position="89"/>
        <end position="139"/>
    </location>
</feature>
<gene>
    <name evidence="3" type="ORF">SAMN05216167_13516</name>
</gene>
<evidence type="ECO:0000259" key="1">
    <source>
        <dbReference type="Pfam" id="PF09722"/>
    </source>
</evidence>
<evidence type="ECO:0000259" key="2">
    <source>
        <dbReference type="Pfam" id="PF20432"/>
    </source>
</evidence>
<proteinExistence type="predicted"/>
<dbReference type="OrthoDB" id="958438at2"/>
<sequence>MALALPIIASNPSLLPRLLTEQEIIARSRQGVLRAEADRVAGLVGLTDKEVAAALGLSASYLHRLKIDQRISQDASERLLLLENLLLHALDTFEERSKTVLGWLRSPLRELDYQTPLQALDTVTGYTLVDRVLGRIDHGIFG</sequence>
<evidence type="ECO:0000313" key="4">
    <source>
        <dbReference type="Proteomes" id="UP000198598"/>
    </source>
</evidence>
<reference evidence="3 4" key="1">
    <citation type="submission" date="2016-10" db="EMBL/GenBank/DDBJ databases">
        <authorList>
            <person name="de Groot N.N."/>
        </authorList>
    </citation>
    <scope>NUCLEOTIDE SEQUENCE [LARGE SCALE GENOMIC DNA]</scope>
    <source>
        <strain evidence="3 4">DSM 26130</strain>
    </source>
</reference>
<dbReference type="Pfam" id="PF20432">
    <property type="entry name" value="Xre-like-HTH"/>
    <property type="match status" value="1"/>
</dbReference>
<accession>A0A1I2GU49</accession>
<evidence type="ECO:0000313" key="3">
    <source>
        <dbReference type="EMBL" id="SFF20579.1"/>
    </source>
</evidence>
<organism evidence="3 4">
    <name type="scientific">Spirosoma endophyticum</name>
    <dbReference type="NCBI Taxonomy" id="662367"/>
    <lineage>
        <taxon>Bacteria</taxon>
        <taxon>Pseudomonadati</taxon>
        <taxon>Bacteroidota</taxon>
        <taxon>Cytophagia</taxon>
        <taxon>Cytophagales</taxon>
        <taxon>Cytophagaceae</taxon>
        <taxon>Spirosoma</taxon>
    </lineage>
</organism>
<dbReference type="RefSeq" id="WP_093834537.1">
    <property type="nucleotide sequence ID" value="NZ_FOLQ01000035.1"/>
</dbReference>
<keyword evidence="4" id="KW-1185">Reference proteome</keyword>
<feature type="domain" description="Antitoxin Xre-like helix-turn-helix" evidence="2">
    <location>
        <begin position="24"/>
        <end position="82"/>
    </location>
</feature>
<dbReference type="GO" id="GO:0003677">
    <property type="term" value="F:DNA binding"/>
    <property type="evidence" value="ECO:0007669"/>
    <property type="project" value="InterPro"/>
</dbReference>
<dbReference type="InterPro" id="IPR046847">
    <property type="entry name" value="Xre-like_HTH"/>
</dbReference>
<dbReference type="Pfam" id="PF09722">
    <property type="entry name" value="Xre_MbcA_ParS_C"/>
    <property type="match status" value="1"/>
</dbReference>
<dbReference type="AlphaFoldDB" id="A0A1I2GU49"/>
<dbReference type="InterPro" id="IPR024467">
    <property type="entry name" value="Xre/MbcA/ParS-like_toxin-bd"/>
</dbReference>
<dbReference type="Proteomes" id="UP000198598">
    <property type="component" value="Unassembled WGS sequence"/>
</dbReference>
<protein>
    <submittedName>
        <fullName evidence="3">Putative toxin-antitoxin system antitoxin component, TIGR02293 family</fullName>
    </submittedName>
</protein>
<dbReference type="EMBL" id="FOLQ01000035">
    <property type="protein sequence ID" value="SFF20579.1"/>
    <property type="molecule type" value="Genomic_DNA"/>
</dbReference>